<evidence type="ECO:0000259" key="13">
    <source>
        <dbReference type="PROSITE" id="PS50112"/>
    </source>
</evidence>
<evidence type="ECO:0000256" key="11">
    <source>
        <dbReference type="SAM" id="Phobius"/>
    </source>
</evidence>
<proteinExistence type="predicted"/>
<keyword evidence="10" id="KW-0175">Coiled coil</keyword>
<dbReference type="InterPro" id="IPR003660">
    <property type="entry name" value="HAMP_dom"/>
</dbReference>
<dbReference type="RefSeq" id="WP_289267774.1">
    <property type="nucleotide sequence ID" value="NZ_OX365700.1"/>
</dbReference>
<dbReference type="SMART" id="SM00388">
    <property type="entry name" value="HisKA"/>
    <property type="match status" value="1"/>
</dbReference>
<feature type="domain" description="PAC" evidence="14">
    <location>
        <begin position="359"/>
        <end position="411"/>
    </location>
</feature>
<evidence type="ECO:0000256" key="3">
    <source>
        <dbReference type="ARBA" id="ARBA00012438"/>
    </source>
</evidence>
<dbReference type="Pfam" id="PF00512">
    <property type="entry name" value="HisKA"/>
    <property type="match status" value="1"/>
</dbReference>
<dbReference type="InterPro" id="IPR004358">
    <property type="entry name" value="Sig_transdc_His_kin-like_C"/>
</dbReference>
<dbReference type="InterPro" id="IPR003661">
    <property type="entry name" value="HisK_dim/P_dom"/>
</dbReference>
<feature type="transmembrane region" description="Helical" evidence="11">
    <location>
        <begin position="191"/>
        <end position="214"/>
    </location>
</feature>
<keyword evidence="11" id="KW-0812">Transmembrane</keyword>
<feature type="domain" description="HAMP" evidence="15">
    <location>
        <begin position="215"/>
        <end position="267"/>
    </location>
</feature>
<organism evidence="16 17">
    <name type="scientific">Nitrospira tepida</name>
    <dbReference type="NCBI Taxonomy" id="2973512"/>
    <lineage>
        <taxon>Bacteria</taxon>
        <taxon>Pseudomonadati</taxon>
        <taxon>Nitrospirota</taxon>
        <taxon>Nitrospiria</taxon>
        <taxon>Nitrospirales</taxon>
        <taxon>Nitrospiraceae</taxon>
        <taxon>Nitrospira</taxon>
    </lineage>
</organism>
<name>A0AA86TAD1_9BACT</name>
<feature type="coiled-coil region" evidence="10">
    <location>
        <begin position="255"/>
        <end position="289"/>
    </location>
</feature>
<evidence type="ECO:0000256" key="4">
    <source>
        <dbReference type="ARBA" id="ARBA00022553"/>
    </source>
</evidence>
<dbReference type="PROSITE" id="PS50109">
    <property type="entry name" value="HIS_KIN"/>
    <property type="match status" value="1"/>
</dbReference>
<dbReference type="Pfam" id="PF08447">
    <property type="entry name" value="PAS_3"/>
    <property type="match status" value="1"/>
</dbReference>
<evidence type="ECO:0000256" key="9">
    <source>
        <dbReference type="ARBA" id="ARBA00023012"/>
    </source>
</evidence>
<comment type="catalytic activity">
    <reaction evidence="1">
        <text>ATP + protein L-histidine = ADP + protein N-phospho-L-histidine.</text>
        <dbReference type="EC" id="2.7.13.3"/>
    </reaction>
</comment>
<evidence type="ECO:0000259" key="15">
    <source>
        <dbReference type="PROSITE" id="PS50885"/>
    </source>
</evidence>
<evidence type="ECO:0000256" key="7">
    <source>
        <dbReference type="ARBA" id="ARBA00022777"/>
    </source>
</evidence>
<feature type="domain" description="PAS" evidence="13">
    <location>
        <begin position="286"/>
        <end position="356"/>
    </location>
</feature>
<dbReference type="PRINTS" id="PR00344">
    <property type="entry name" value="BCTRLSENSOR"/>
</dbReference>
<dbReference type="Pfam" id="PF02518">
    <property type="entry name" value="HATPase_c"/>
    <property type="match status" value="1"/>
</dbReference>
<dbReference type="Proteomes" id="UP001179121">
    <property type="component" value="Chromosome"/>
</dbReference>
<dbReference type="Gene3D" id="6.10.340.10">
    <property type="match status" value="1"/>
</dbReference>
<dbReference type="GO" id="GO:0000155">
    <property type="term" value="F:phosphorelay sensor kinase activity"/>
    <property type="evidence" value="ECO:0007669"/>
    <property type="project" value="InterPro"/>
</dbReference>
<keyword evidence="11" id="KW-0472">Membrane</keyword>
<dbReference type="InterPro" id="IPR013655">
    <property type="entry name" value="PAS_fold_3"/>
</dbReference>
<keyword evidence="5" id="KW-0808">Transferase</keyword>
<dbReference type="PANTHER" id="PTHR43065">
    <property type="entry name" value="SENSOR HISTIDINE KINASE"/>
    <property type="match status" value="1"/>
</dbReference>
<dbReference type="EMBL" id="OX365700">
    <property type="protein sequence ID" value="CAI4030803.1"/>
    <property type="molecule type" value="Genomic_DNA"/>
</dbReference>
<comment type="subcellular location">
    <subcellularLocation>
        <location evidence="2">Membrane</location>
    </subcellularLocation>
</comment>
<keyword evidence="4" id="KW-0597">Phosphoprotein</keyword>
<evidence type="ECO:0000259" key="14">
    <source>
        <dbReference type="PROSITE" id="PS50113"/>
    </source>
</evidence>
<reference evidence="16" key="1">
    <citation type="submission" date="2022-10" db="EMBL/GenBank/DDBJ databases">
        <authorList>
            <person name="Koch H."/>
        </authorList>
    </citation>
    <scope>NUCLEOTIDE SEQUENCE</scope>
    <source>
        <strain evidence="16">DNF</strain>
    </source>
</reference>
<gene>
    <name evidence="16" type="ORF">DNFV4_01233</name>
</gene>
<dbReference type="KEGG" id="nti:DNFV4_01233"/>
<keyword evidence="6" id="KW-0547">Nucleotide-binding</keyword>
<evidence type="ECO:0000256" key="10">
    <source>
        <dbReference type="SAM" id="Coils"/>
    </source>
</evidence>
<protein>
    <recommendedName>
        <fullName evidence="3">histidine kinase</fullName>
        <ecNumber evidence="3">2.7.13.3</ecNumber>
    </recommendedName>
</protein>
<dbReference type="NCBIfam" id="TIGR00229">
    <property type="entry name" value="sensory_box"/>
    <property type="match status" value="1"/>
</dbReference>
<evidence type="ECO:0000256" key="5">
    <source>
        <dbReference type="ARBA" id="ARBA00022679"/>
    </source>
</evidence>
<dbReference type="SUPFAM" id="SSF55785">
    <property type="entry name" value="PYP-like sensor domain (PAS domain)"/>
    <property type="match status" value="1"/>
</dbReference>
<dbReference type="AlphaFoldDB" id="A0AA86TAD1"/>
<dbReference type="Gene3D" id="3.30.450.20">
    <property type="entry name" value="PAS domain"/>
    <property type="match status" value="1"/>
</dbReference>
<accession>A0AA86TAD1</accession>
<keyword evidence="8" id="KW-0067">ATP-binding</keyword>
<dbReference type="SUPFAM" id="SSF47384">
    <property type="entry name" value="Homodimeric domain of signal transducing histidine kinase"/>
    <property type="match status" value="1"/>
</dbReference>
<evidence type="ECO:0000256" key="2">
    <source>
        <dbReference type="ARBA" id="ARBA00004370"/>
    </source>
</evidence>
<dbReference type="InterPro" id="IPR003594">
    <property type="entry name" value="HATPase_dom"/>
</dbReference>
<dbReference type="InterPro" id="IPR000014">
    <property type="entry name" value="PAS"/>
</dbReference>
<dbReference type="CDD" id="cd00082">
    <property type="entry name" value="HisKA"/>
    <property type="match status" value="1"/>
</dbReference>
<dbReference type="SMART" id="SM00387">
    <property type="entry name" value="HATPase_c"/>
    <property type="match status" value="1"/>
</dbReference>
<dbReference type="GO" id="GO:0016020">
    <property type="term" value="C:membrane"/>
    <property type="evidence" value="ECO:0007669"/>
    <property type="project" value="UniProtKB-SubCell"/>
</dbReference>
<evidence type="ECO:0000259" key="12">
    <source>
        <dbReference type="PROSITE" id="PS50109"/>
    </source>
</evidence>
<dbReference type="CDD" id="cd19410">
    <property type="entry name" value="HK9-like_sensor"/>
    <property type="match status" value="1"/>
</dbReference>
<dbReference type="GO" id="GO:0005524">
    <property type="term" value="F:ATP binding"/>
    <property type="evidence" value="ECO:0007669"/>
    <property type="project" value="UniProtKB-KW"/>
</dbReference>
<dbReference type="Gene3D" id="1.10.287.130">
    <property type="match status" value="1"/>
</dbReference>
<dbReference type="PROSITE" id="PS50885">
    <property type="entry name" value="HAMP"/>
    <property type="match status" value="1"/>
</dbReference>
<keyword evidence="7 16" id="KW-0418">Kinase</keyword>
<evidence type="ECO:0000313" key="16">
    <source>
        <dbReference type="EMBL" id="CAI4030803.1"/>
    </source>
</evidence>
<dbReference type="InterPro" id="IPR007891">
    <property type="entry name" value="CHASE3"/>
</dbReference>
<dbReference type="CDD" id="cd00075">
    <property type="entry name" value="HATPase"/>
    <property type="match status" value="1"/>
</dbReference>
<keyword evidence="17" id="KW-1185">Reference proteome</keyword>
<evidence type="ECO:0000256" key="8">
    <source>
        <dbReference type="ARBA" id="ARBA00022840"/>
    </source>
</evidence>
<feature type="domain" description="Histidine kinase" evidence="12">
    <location>
        <begin position="424"/>
        <end position="636"/>
    </location>
</feature>
<dbReference type="InterPro" id="IPR036890">
    <property type="entry name" value="HATPase_C_sf"/>
</dbReference>
<dbReference type="InterPro" id="IPR005467">
    <property type="entry name" value="His_kinase_dom"/>
</dbReference>
<dbReference type="EC" id="2.7.13.3" evidence="3"/>
<dbReference type="InterPro" id="IPR001610">
    <property type="entry name" value="PAC"/>
</dbReference>
<dbReference type="SUPFAM" id="SSF55874">
    <property type="entry name" value="ATPase domain of HSP90 chaperone/DNA topoisomerase II/histidine kinase"/>
    <property type="match status" value="1"/>
</dbReference>
<evidence type="ECO:0000313" key="17">
    <source>
        <dbReference type="Proteomes" id="UP001179121"/>
    </source>
</evidence>
<dbReference type="PANTHER" id="PTHR43065:SF10">
    <property type="entry name" value="PEROXIDE STRESS-ACTIVATED HISTIDINE KINASE MAK3"/>
    <property type="match status" value="1"/>
</dbReference>
<dbReference type="Gene3D" id="3.30.565.10">
    <property type="entry name" value="Histidine kinase-like ATPase, C-terminal domain"/>
    <property type="match status" value="1"/>
</dbReference>
<dbReference type="PROSITE" id="PS50112">
    <property type="entry name" value="PAS"/>
    <property type="match status" value="1"/>
</dbReference>
<dbReference type="Pfam" id="PF05227">
    <property type="entry name" value="CHASE3"/>
    <property type="match status" value="1"/>
</dbReference>
<dbReference type="PROSITE" id="PS50113">
    <property type="entry name" value="PAC"/>
    <property type="match status" value="1"/>
</dbReference>
<keyword evidence="9" id="KW-0902">Two-component regulatory system</keyword>
<dbReference type="CDD" id="cd00130">
    <property type="entry name" value="PAS"/>
    <property type="match status" value="1"/>
</dbReference>
<feature type="coiled-coil region" evidence="10">
    <location>
        <begin position="117"/>
        <end position="144"/>
    </location>
</feature>
<dbReference type="InterPro" id="IPR035965">
    <property type="entry name" value="PAS-like_dom_sf"/>
</dbReference>
<evidence type="ECO:0000256" key="6">
    <source>
        <dbReference type="ARBA" id="ARBA00022741"/>
    </source>
</evidence>
<sequence>MREKLARLFRNLPIERKLLLASVIPLAALIMLSLVTYQSVEVFSHDEDELQRIYQAQALSSEYMRLAVDLETGFRGYTLTNQDSFLRPFQTAREGILILGNMLEGLVSEDPSQRAMIEEVQALVEQMVREKEALIQQLKAGRQEEAEHYIEEGQGRVLMAGIRNGMAQFTALQRNLLNARLASVSLDRTSLLYVVLWGGALTLGLTVLALHLVARSITGPLIGLARAVGGAPSGAVPAVPVLERQDEIGHLTQVMHAMSVQIKEHLSKLEESEAELRGVNQDLSASEAKYRSLVDHAPFGIFTTKGMSITFSNRYNQTLAGLDPDDQMNPDMFRHSIHPSDRQRVLTEFAQAIEQDRPCETVFRFLQKDGTVRKVLSRRIPIKDAAGQTIMYQGFNIDITALDLLQERLSRSERLATLGQVAAGIAHEIRNPLVGIGSTTALLMDDTPQSDPRHAELGIILRETRRLDRIVNQIIDYARPREVAPITFAVEDLLGETVKVLEASLAAKRIEVAKEVPPGGLTLHADRDQLKQVLLNLIQNAVDASPEGGRVTLSAFSMPGDRGPGLVLKVADAGCGIHSEDLAHAFEPFFTKGKHRGTGLGLAICRNIIEAHGGDIQLTSEVGKGTSARIWLPVRQDVTVIEG</sequence>
<keyword evidence="11" id="KW-1133">Transmembrane helix</keyword>
<dbReference type="InterPro" id="IPR000700">
    <property type="entry name" value="PAS-assoc_C"/>
</dbReference>
<dbReference type="InterPro" id="IPR036097">
    <property type="entry name" value="HisK_dim/P_sf"/>
</dbReference>
<dbReference type="SMART" id="SM00086">
    <property type="entry name" value="PAC"/>
    <property type="match status" value="1"/>
</dbReference>
<evidence type="ECO:0000256" key="1">
    <source>
        <dbReference type="ARBA" id="ARBA00000085"/>
    </source>
</evidence>